<accession>A0ABY4F5R6</accession>
<evidence type="ECO:0000313" key="1">
    <source>
        <dbReference type="EMBL" id="UOQ51996.1"/>
    </source>
</evidence>
<evidence type="ECO:0000313" key="2">
    <source>
        <dbReference type="Proteomes" id="UP000831785"/>
    </source>
</evidence>
<protein>
    <recommendedName>
        <fullName evidence="3">Replication restart DNA helicase PriA</fullName>
    </recommendedName>
</protein>
<gene>
    <name evidence="1" type="ORF">MUN80_19810</name>
</gene>
<organism evidence="1 2">
    <name type="scientific">Hymenobacter cellulosivorans</name>
    <dbReference type="NCBI Taxonomy" id="2932249"/>
    <lineage>
        <taxon>Bacteria</taxon>
        <taxon>Pseudomonadati</taxon>
        <taxon>Bacteroidota</taxon>
        <taxon>Cytophagia</taxon>
        <taxon>Cytophagales</taxon>
        <taxon>Hymenobacteraceae</taxon>
        <taxon>Hymenobacter</taxon>
    </lineage>
</organism>
<sequence>MKDEGSERFTGGPHTIYSFTNSFVVECPHCGQRAEVSKRTSSGHHEFHCYACHRAIAHRPLYKLSVHQYCPECGYRVTSSQQKVKQKTSFVRLKCPACLQTSKFTPTYEDLAPVKTQSAETEPYFGTTLWLQTSFGADILWAYNYEHLQHLKEYIQAKLRQRQTLTYSPMVERLPSFIKSAKNRTALLASIEKLTLKK</sequence>
<keyword evidence="2" id="KW-1185">Reference proteome</keyword>
<proteinExistence type="predicted"/>
<evidence type="ECO:0008006" key="3">
    <source>
        <dbReference type="Google" id="ProtNLM"/>
    </source>
</evidence>
<dbReference type="EMBL" id="CP095049">
    <property type="protein sequence ID" value="UOQ51996.1"/>
    <property type="molecule type" value="Genomic_DNA"/>
</dbReference>
<reference evidence="1 2" key="1">
    <citation type="submission" date="2022-04" db="EMBL/GenBank/DDBJ databases">
        <title>Hymenobacter sp. isolated from the air.</title>
        <authorList>
            <person name="Won M."/>
            <person name="Lee C.-M."/>
            <person name="Woen H.-Y."/>
            <person name="Kwon S.-W."/>
        </authorList>
    </citation>
    <scope>NUCLEOTIDE SEQUENCE [LARGE SCALE GENOMIC DNA]</scope>
    <source>
        <strain evidence="2">5116 S-27</strain>
    </source>
</reference>
<name>A0ABY4F5R6_9BACT</name>
<dbReference type="RefSeq" id="WP_244715566.1">
    <property type="nucleotide sequence ID" value="NZ_CP095049.1"/>
</dbReference>
<dbReference type="Proteomes" id="UP000831785">
    <property type="component" value="Chromosome"/>
</dbReference>